<reference evidence="2" key="2">
    <citation type="submission" date="2019-07" db="EMBL/GenBank/DDBJ databases">
        <authorList>
            <person name="Seetharam A."/>
            <person name="Woodhouse M."/>
            <person name="Cannon E."/>
        </authorList>
    </citation>
    <scope>NUCLEOTIDE SEQUENCE [LARGE SCALE GENOMIC DNA]</scope>
    <source>
        <strain evidence="2">cv. B73</strain>
    </source>
</reference>
<name>A0A804PCK2_MAIZE</name>
<feature type="region of interest" description="Disordered" evidence="1">
    <location>
        <begin position="155"/>
        <end position="203"/>
    </location>
</feature>
<organism evidence="2 3">
    <name type="scientific">Zea mays</name>
    <name type="common">Maize</name>
    <dbReference type="NCBI Taxonomy" id="4577"/>
    <lineage>
        <taxon>Eukaryota</taxon>
        <taxon>Viridiplantae</taxon>
        <taxon>Streptophyta</taxon>
        <taxon>Embryophyta</taxon>
        <taxon>Tracheophyta</taxon>
        <taxon>Spermatophyta</taxon>
        <taxon>Magnoliopsida</taxon>
        <taxon>Liliopsida</taxon>
        <taxon>Poales</taxon>
        <taxon>Poaceae</taxon>
        <taxon>PACMAD clade</taxon>
        <taxon>Panicoideae</taxon>
        <taxon>Andropogonodae</taxon>
        <taxon>Andropogoneae</taxon>
        <taxon>Tripsacinae</taxon>
        <taxon>Zea</taxon>
    </lineage>
</organism>
<keyword evidence="3" id="KW-1185">Reference proteome</keyword>
<sequence length="216" mass="22851">MGFSPRVDGITDGAAHNILFLTGIPSNSQGALKRTARALSYGMEAGVPWRLLPLLGVLEGGLLFFPAREGFPAHEQRGREVPWLPPRASAKGTAPCAQGRKGSLLLTPWRRGGVGQRKKKGLGAMERGAEVLHELGCSSFAGAMGVAGEQGADWGRSQRELAASSSKGNGGLSGGDCWRARGREVSSATPWRRGARLQGKKTRAREKKLLVAAEKG</sequence>
<reference evidence="2" key="3">
    <citation type="submission" date="2021-05" db="UniProtKB">
        <authorList>
            <consortium name="EnsemblPlants"/>
        </authorList>
    </citation>
    <scope>IDENTIFICATION</scope>
    <source>
        <strain evidence="2">cv. B73</strain>
    </source>
</reference>
<dbReference type="AlphaFoldDB" id="A0A804PCK2"/>
<dbReference type="EnsemblPlants" id="Zm00001eb225100_T001">
    <property type="protein sequence ID" value="Zm00001eb225100_P001"/>
    <property type="gene ID" value="Zm00001eb225100"/>
</dbReference>
<reference evidence="3" key="1">
    <citation type="journal article" date="2009" name="Science">
        <title>The B73 maize genome: complexity, diversity, and dynamics.</title>
        <authorList>
            <person name="Schnable P.S."/>
            <person name="Ware D."/>
            <person name="Fulton R.S."/>
            <person name="Stein J.C."/>
            <person name="Wei F."/>
            <person name="Pasternak S."/>
            <person name="Liang C."/>
            <person name="Zhang J."/>
            <person name="Fulton L."/>
            <person name="Graves T.A."/>
            <person name="Minx P."/>
            <person name="Reily A.D."/>
            <person name="Courtney L."/>
            <person name="Kruchowski S.S."/>
            <person name="Tomlinson C."/>
            <person name="Strong C."/>
            <person name="Delehaunty K."/>
            <person name="Fronick C."/>
            <person name="Courtney B."/>
            <person name="Rock S.M."/>
            <person name="Belter E."/>
            <person name="Du F."/>
            <person name="Kim K."/>
            <person name="Abbott R.M."/>
            <person name="Cotton M."/>
            <person name="Levy A."/>
            <person name="Marchetto P."/>
            <person name="Ochoa K."/>
            <person name="Jackson S.M."/>
            <person name="Gillam B."/>
            <person name="Chen W."/>
            <person name="Yan L."/>
            <person name="Higginbotham J."/>
            <person name="Cardenas M."/>
            <person name="Waligorski J."/>
            <person name="Applebaum E."/>
            <person name="Phelps L."/>
            <person name="Falcone J."/>
            <person name="Kanchi K."/>
            <person name="Thane T."/>
            <person name="Scimone A."/>
            <person name="Thane N."/>
            <person name="Henke J."/>
            <person name="Wang T."/>
            <person name="Ruppert J."/>
            <person name="Shah N."/>
            <person name="Rotter K."/>
            <person name="Hodges J."/>
            <person name="Ingenthron E."/>
            <person name="Cordes M."/>
            <person name="Kohlberg S."/>
            <person name="Sgro J."/>
            <person name="Delgado B."/>
            <person name="Mead K."/>
            <person name="Chinwalla A."/>
            <person name="Leonard S."/>
            <person name="Crouse K."/>
            <person name="Collura K."/>
            <person name="Kudrna D."/>
            <person name="Currie J."/>
            <person name="He R."/>
            <person name="Angelova A."/>
            <person name="Rajasekar S."/>
            <person name="Mueller T."/>
            <person name="Lomeli R."/>
            <person name="Scara G."/>
            <person name="Ko A."/>
            <person name="Delaney K."/>
            <person name="Wissotski M."/>
            <person name="Lopez G."/>
            <person name="Campos D."/>
            <person name="Braidotti M."/>
            <person name="Ashley E."/>
            <person name="Golser W."/>
            <person name="Kim H."/>
            <person name="Lee S."/>
            <person name="Lin J."/>
            <person name="Dujmic Z."/>
            <person name="Kim W."/>
            <person name="Talag J."/>
            <person name="Zuccolo A."/>
            <person name="Fan C."/>
            <person name="Sebastian A."/>
            <person name="Kramer M."/>
            <person name="Spiegel L."/>
            <person name="Nascimento L."/>
            <person name="Zutavern T."/>
            <person name="Miller B."/>
            <person name="Ambroise C."/>
            <person name="Muller S."/>
            <person name="Spooner W."/>
            <person name="Narechania A."/>
            <person name="Ren L."/>
            <person name="Wei S."/>
            <person name="Kumari S."/>
            <person name="Faga B."/>
            <person name="Levy M.J."/>
            <person name="McMahan L."/>
            <person name="Van Buren P."/>
            <person name="Vaughn M.W."/>
            <person name="Ying K."/>
            <person name="Yeh C.-T."/>
            <person name="Emrich S.J."/>
            <person name="Jia Y."/>
            <person name="Kalyanaraman A."/>
            <person name="Hsia A.-P."/>
            <person name="Barbazuk W.B."/>
            <person name="Baucom R.S."/>
            <person name="Brutnell T.P."/>
            <person name="Carpita N.C."/>
            <person name="Chaparro C."/>
            <person name="Chia J.-M."/>
            <person name="Deragon J.-M."/>
            <person name="Estill J.C."/>
            <person name="Fu Y."/>
            <person name="Jeddeloh J.A."/>
            <person name="Han Y."/>
            <person name="Lee H."/>
            <person name="Li P."/>
            <person name="Lisch D.R."/>
            <person name="Liu S."/>
            <person name="Liu Z."/>
            <person name="Nagel D.H."/>
            <person name="McCann M.C."/>
            <person name="SanMiguel P."/>
            <person name="Myers A.M."/>
            <person name="Nettleton D."/>
            <person name="Nguyen J."/>
            <person name="Penning B.W."/>
            <person name="Ponnala L."/>
            <person name="Schneider K.L."/>
            <person name="Schwartz D.C."/>
            <person name="Sharma A."/>
            <person name="Soderlund C."/>
            <person name="Springer N.M."/>
            <person name="Sun Q."/>
            <person name="Wang H."/>
            <person name="Waterman M."/>
            <person name="Westerman R."/>
            <person name="Wolfgruber T.K."/>
            <person name="Yang L."/>
            <person name="Yu Y."/>
            <person name="Zhang L."/>
            <person name="Zhou S."/>
            <person name="Zhu Q."/>
            <person name="Bennetzen J.L."/>
            <person name="Dawe R.K."/>
            <person name="Jiang J."/>
            <person name="Jiang N."/>
            <person name="Presting G.G."/>
            <person name="Wessler S.R."/>
            <person name="Aluru S."/>
            <person name="Martienssen R.A."/>
            <person name="Clifton S.W."/>
            <person name="McCombie W.R."/>
            <person name="Wing R.A."/>
            <person name="Wilson R.K."/>
        </authorList>
    </citation>
    <scope>NUCLEOTIDE SEQUENCE [LARGE SCALE GENOMIC DNA]</scope>
    <source>
        <strain evidence="3">cv. B73</strain>
    </source>
</reference>
<protein>
    <submittedName>
        <fullName evidence="2">Uncharacterized protein</fullName>
    </submittedName>
</protein>
<dbReference type="Gramene" id="Zm00001eb225100_T001">
    <property type="protein sequence ID" value="Zm00001eb225100_P001"/>
    <property type="gene ID" value="Zm00001eb225100"/>
</dbReference>
<evidence type="ECO:0000313" key="2">
    <source>
        <dbReference type="EnsemblPlants" id="Zm00001eb225100_P001"/>
    </source>
</evidence>
<accession>A0A804PCK2</accession>
<dbReference type="InParanoid" id="A0A804PCK2"/>
<feature type="compositionally biased region" description="Basic residues" evidence="1">
    <location>
        <begin position="193"/>
        <end position="203"/>
    </location>
</feature>
<evidence type="ECO:0000313" key="3">
    <source>
        <dbReference type="Proteomes" id="UP000007305"/>
    </source>
</evidence>
<proteinExistence type="predicted"/>
<dbReference type="Proteomes" id="UP000007305">
    <property type="component" value="Chromosome 5"/>
</dbReference>
<evidence type="ECO:0000256" key="1">
    <source>
        <dbReference type="SAM" id="MobiDB-lite"/>
    </source>
</evidence>